<dbReference type="InterPro" id="IPR032675">
    <property type="entry name" value="LRR_dom_sf"/>
</dbReference>
<evidence type="ECO:0000256" key="4">
    <source>
        <dbReference type="ARBA" id="ARBA00022527"/>
    </source>
</evidence>
<proteinExistence type="inferred from homology"/>
<keyword evidence="7 20" id="KW-0812">Transmembrane</keyword>
<dbReference type="FunFam" id="3.80.10.10:FF:000234">
    <property type="entry name" value="Probable inactive receptor kinase RLK902"/>
    <property type="match status" value="1"/>
</dbReference>
<dbReference type="InterPro" id="IPR050647">
    <property type="entry name" value="Plant_LRR-RLKs"/>
</dbReference>
<evidence type="ECO:0000256" key="9">
    <source>
        <dbReference type="ARBA" id="ARBA00022737"/>
    </source>
</evidence>
<dbReference type="GO" id="GO:0051707">
    <property type="term" value="P:response to other organism"/>
    <property type="evidence" value="ECO:0007669"/>
    <property type="project" value="UniProtKB-ARBA"/>
</dbReference>
<evidence type="ECO:0000256" key="21">
    <source>
        <dbReference type="SAM" id="SignalP"/>
    </source>
</evidence>
<dbReference type="Pfam" id="PF00560">
    <property type="entry name" value="LRR_1"/>
    <property type="match status" value="5"/>
</dbReference>
<feature type="transmembrane region" description="Helical" evidence="20">
    <location>
        <begin position="612"/>
        <end position="636"/>
    </location>
</feature>
<comment type="catalytic activity">
    <reaction evidence="18">
        <text>L-seryl-[protein] + ATP = O-phospho-L-seryl-[protein] + ADP + H(+)</text>
        <dbReference type="Rhea" id="RHEA:17989"/>
        <dbReference type="Rhea" id="RHEA-COMP:9863"/>
        <dbReference type="Rhea" id="RHEA-COMP:11604"/>
        <dbReference type="ChEBI" id="CHEBI:15378"/>
        <dbReference type="ChEBI" id="CHEBI:29999"/>
        <dbReference type="ChEBI" id="CHEBI:30616"/>
        <dbReference type="ChEBI" id="CHEBI:83421"/>
        <dbReference type="ChEBI" id="CHEBI:456216"/>
        <dbReference type="EC" id="2.7.11.1"/>
    </reaction>
</comment>
<dbReference type="PROSITE" id="PS51450">
    <property type="entry name" value="LRR"/>
    <property type="match status" value="1"/>
</dbReference>
<keyword evidence="6" id="KW-0808">Transferase</keyword>
<comment type="subcellular location">
    <subcellularLocation>
        <location evidence="1">Membrane</location>
        <topology evidence="1">Single-pass membrane protein</topology>
    </subcellularLocation>
</comment>
<evidence type="ECO:0000256" key="6">
    <source>
        <dbReference type="ARBA" id="ARBA00022679"/>
    </source>
</evidence>
<keyword evidence="13 20" id="KW-1133">Transmembrane helix</keyword>
<evidence type="ECO:0000256" key="1">
    <source>
        <dbReference type="ARBA" id="ARBA00004167"/>
    </source>
</evidence>
<dbReference type="Pfam" id="PF08263">
    <property type="entry name" value="LRRNT_2"/>
    <property type="match status" value="1"/>
</dbReference>
<dbReference type="GO" id="GO:0009791">
    <property type="term" value="P:post-embryonic development"/>
    <property type="evidence" value="ECO:0007669"/>
    <property type="project" value="UniProtKB-ARBA"/>
</dbReference>
<dbReference type="FunFam" id="3.30.200.20:FF:000540">
    <property type="entry name" value="Receptor-like protein kinase HAIKU2"/>
    <property type="match status" value="1"/>
</dbReference>
<dbReference type="FunFam" id="1.10.510.10:FF:000276">
    <property type="entry name" value="LRR receptor-like serine/threonine-protein kinase RCH1"/>
    <property type="match status" value="1"/>
</dbReference>
<evidence type="ECO:0000256" key="19">
    <source>
        <dbReference type="PROSITE-ProRule" id="PRU10141"/>
    </source>
</evidence>
<feature type="binding site" evidence="19">
    <location>
        <position position="700"/>
    </location>
    <ligand>
        <name>ATP</name>
        <dbReference type="ChEBI" id="CHEBI:30616"/>
    </ligand>
</feature>
<dbReference type="FunFam" id="3.80.10.10:FF:000453">
    <property type="entry name" value="Leucine-rich receptor-like protein kinase family protein"/>
    <property type="match status" value="1"/>
</dbReference>
<keyword evidence="15" id="KW-0675">Receptor</keyword>
<dbReference type="EMBL" id="WJXA01000006">
    <property type="protein sequence ID" value="KAF7140046.1"/>
    <property type="molecule type" value="Genomic_DNA"/>
</dbReference>
<feature type="signal peptide" evidence="21">
    <location>
        <begin position="1"/>
        <end position="29"/>
    </location>
</feature>
<dbReference type="InterPro" id="IPR013210">
    <property type="entry name" value="LRR_N_plant-typ"/>
</dbReference>
<dbReference type="PROSITE" id="PS00108">
    <property type="entry name" value="PROTEIN_KINASE_ST"/>
    <property type="match status" value="1"/>
</dbReference>
<evidence type="ECO:0000256" key="13">
    <source>
        <dbReference type="ARBA" id="ARBA00022989"/>
    </source>
</evidence>
<keyword evidence="10 19" id="KW-0547">Nucleotide-binding</keyword>
<dbReference type="InterPro" id="IPR000719">
    <property type="entry name" value="Prot_kinase_dom"/>
</dbReference>
<dbReference type="GO" id="GO:0006952">
    <property type="term" value="P:defense response"/>
    <property type="evidence" value="ECO:0007669"/>
    <property type="project" value="UniProtKB-ARBA"/>
</dbReference>
<reference evidence="23" key="1">
    <citation type="submission" date="2019-11" db="EMBL/GenBank/DDBJ databases">
        <authorList>
            <person name="Liu Y."/>
            <person name="Hou J."/>
            <person name="Li T.-Q."/>
            <person name="Guan C.-H."/>
            <person name="Wu X."/>
            <person name="Wu H.-Z."/>
            <person name="Ling F."/>
            <person name="Zhang R."/>
            <person name="Shi X.-G."/>
            <person name="Ren J.-P."/>
            <person name="Chen E.-F."/>
            <person name="Sun J.-M."/>
        </authorList>
    </citation>
    <scope>NUCLEOTIDE SEQUENCE</scope>
    <source>
        <strain evidence="23">Adult_tree_wgs_1</strain>
        <tissue evidence="23">Leaves</tissue>
    </source>
</reference>
<sequence length="989" mass="108596">MPSSATTSTQTLHFLSLLSLLSLFSLTHSTTTDLQLLLNLKTTLQTAAATTTFFSSWQPHNPPCKFTGVTCDPTDQITQLDLSNQRLTGSLPFHSICQLKSLQKLSLGHNQLHGPITEQLRDCVKLQYLDLGNNFFSGPFPDISPLNKLTYLYLNNSGLSGAFPWDSLRNMTGLVVLSLGDNNQLDRTPFPEVVVELARLNWLYLSNCCIEGRIPKGIGNLTELVNLELSGNYLAGEIPVEISKLKKLWQLELYDNGLTGRFPVGFGNLTNLEKFDASNNYLEGDLLELRTLSKLLTLQLYKNGFSGEIPLEFGEFGKLVNLSLYENKLTGFIPQALGSKSEFIFIDASENFLTGPIPPDMCKQGKMTKLLLLQNKLTGDIPVGYANCLSLTRLRVSNNLLSGVVPSGIWGLPQVGLIDLAMNQFEGSITSDIGNAKSLSQLIVGNNKLSGELPLEIAKATALIAIDLSDNRFSGKIPSSIGELKLLNRLYLQKNMFSGPIPETIANCVAFNDINMAVNSLSGVIPASIGSLPALNSLNLSENELSGQIPATLSSLKLSLLDLSNNRLTGPIPSSLSLEAYNGSLAGNNGLCSQNIKFFRRCSSDAGRSQSLWLIILGVAVGAILLLLSIPCVLYLKKGSRKDEDRSLKEDSWDLKSFHVLSFTEDEILDSIKQDNLIGKGGSGNVYKVLLANGIELAVKHIWNTDSGGRKKNRGTTPMLTKHAGKSKEFDAEVETLSSIRHVNVVKLYCSITSEDSSLLVYEYLPNGSLWDRLHTCGKMALDWETRYEIAVGAAKGLEYLHHGLERPVIHRDVKSSNILLDEFCKPRIADFGLAKIDQGNKSKDSTHVIAGTHGYIAPEYGYSYKVNEKSDVYSFGVVLMELVTGKKPIEPEYGDNRDVVNWVSTKLKTKESVLSTVDSNIREVHREEAIKVLRIAILCTSRLPNTRPTMRSVVQMLEEAEPCKFIGNIISKFGGSKKEEVKDCDGEA</sequence>
<organism evidence="23 24">
    <name type="scientific">Rhododendron simsii</name>
    <name type="common">Sims's rhododendron</name>
    <dbReference type="NCBI Taxonomy" id="118357"/>
    <lineage>
        <taxon>Eukaryota</taxon>
        <taxon>Viridiplantae</taxon>
        <taxon>Streptophyta</taxon>
        <taxon>Embryophyta</taxon>
        <taxon>Tracheophyta</taxon>
        <taxon>Spermatophyta</taxon>
        <taxon>Magnoliopsida</taxon>
        <taxon>eudicotyledons</taxon>
        <taxon>Gunneridae</taxon>
        <taxon>Pentapetalae</taxon>
        <taxon>asterids</taxon>
        <taxon>Ericales</taxon>
        <taxon>Ericaceae</taxon>
        <taxon>Ericoideae</taxon>
        <taxon>Rhodoreae</taxon>
        <taxon>Rhododendron</taxon>
    </lineage>
</organism>
<evidence type="ECO:0000256" key="3">
    <source>
        <dbReference type="ARBA" id="ARBA00012513"/>
    </source>
</evidence>
<evidence type="ECO:0000256" key="20">
    <source>
        <dbReference type="SAM" id="Phobius"/>
    </source>
</evidence>
<keyword evidence="16" id="KW-0325">Glycoprotein</keyword>
<dbReference type="OrthoDB" id="2015831at2759"/>
<dbReference type="Gene3D" id="3.30.200.20">
    <property type="entry name" value="Phosphorylase Kinase, domain 1"/>
    <property type="match status" value="1"/>
</dbReference>
<dbReference type="FunFam" id="3.80.10.10:FF:000233">
    <property type="entry name" value="Leucine-rich repeat receptor-like protein kinase TDR"/>
    <property type="match status" value="1"/>
</dbReference>
<evidence type="ECO:0000256" key="16">
    <source>
        <dbReference type="ARBA" id="ARBA00023180"/>
    </source>
</evidence>
<evidence type="ECO:0000256" key="11">
    <source>
        <dbReference type="ARBA" id="ARBA00022777"/>
    </source>
</evidence>
<evidence type="ECO:0000313" key="24">
    <source>
        <dbReference type="Proteomes" id="UP000626092"/>
    </source>
</evidence>
<dbReference type="GO" id="GO:0005524">
    <property type="term" value="F:ATP binding"/>
    <property type="evidence" value="ECO:0007669"/>
    <property type="project" value="UniProtKB-UniRule"/>
</dbReference>
<keyword evidence="8 21" id="KW-0732">Signal</keyword>
<evidence type="ECO:0000256" key="14">
    <source>
        <dbReference type="ARBA" id="ARBA00023136"/>
    </source>
</evidence>
<dbReference type="SUPFAM" id="SSF52047">
    <property type="entry name" value="RNI-like"/>
    <property type="match status" value="1"/>
</dbReference>
<dbReference type="EC" id="2.7.11.1" evidence="3"/>
<protein>
    <recommendedName>
        <fullName evidence="3">non-specific serine/threonine protein kinase</fullName>
        <ecNumber evidence="3">2.7.11.1</ecNumber>
    </recommendedName>
</protein>
<dbReference type="PANTHER" id="PTHR48056:SF41">
    <property type="entry name" value="RECEPTOR-LIKE PROTEIN KINASE HAIKU2"/>
    <property type="match status" value="1"/>
</dbReference>
<dbReference type="Proteomes" id="UP000626092">
    <property type="component" value="Unassembled WGS sequence"/>
</dbReference>
<dbReference type="Pfam" id="PF23598">
    <property type="entry name" value="LRR_14"/>
    <property type="match status" value="1"/>
</dbReference>
<evidence type="ECO:0000256" key="18">
    <source>
        <dbReference type="ARBA" id="ARBA00048679"/>
    </source>
</evidence>
<evidence type="ECO:0000256" key="8">
    <source>
        <dbReference type="ARBA" id="ARBA00022729"/>
    </source>
</evidence>
<dbReference type="Gene3D" id="1.10.510.10">
    <property type="entry name" value="Transferase(Phosphotransferase) domain 1"/>
    <property type="match status" value="1"/>
</dbReference>
<evidence type="ECO:0000313" key="23">
    <source>
        <dbReference type="EMBL" id="KAF7140046.1"/>
    </source>
</evidence>
<keyword evidence="5" id="KW-0433">Leucine-rich repeat</keyword>
<comment type="similarity">
    <text evidence="2">Belongs to the protein kinase superfamily. Ser/Thr protein kinase family.</text>
</comment>
<dbReference type="PROSITE" id="PS00107">
    <property type="entry name" value="PROTEIN_KINASE_ATP"/>
    <property type="match status" value="1"/>
</dbReference>
<evidence type="ECO:0000256" key="5">
    <source>
        <dbReference type="ARBA" id="ARBA00022614"/>
    </source>
</evidence>
<evidence type="ECO:0000256" key="2">
    <source>
        <dbReference type="ARBA" id="ARBA00008684"/>
    </source>
</evidence>
<keyword evidence="14 20" id="KW-0472">Membrane</keyword>
<dbReference type="InterPro" id="IPR055414">
    <property type="entry name" value="LRR_R13L4/SHOC2-like"/>
</dbReference>
<evidence type="ECO:0000256" key="12">
    <source>
        <dbReference type="ARBA" id="ARBA00022840"/>
    </source>
</evidence>
<accession>A0A834GSM0</accession>
<feature type="domain" description="Protein kinase" evidence="22">
    <location>
        <begin position="672"/>
        <end position="967"/>
    </location>
</feature>
<dbReference type="GO" id="GO:0033612">
    <property type="term" value="F:receptor serine/threonine kinase binding"/>
    <property type="evidence" value="ECO:0007669"/>
    <property type="project" value="TreeGrafter"/>
</dbReference>
<dbReference type="InterPro" id="IPR001611">
    <property type="entry name" value="Leu-rich_rpt"/>
</dbReference>
<keyword evidence="4" id="KW-0723">Serine/threonine-protein kinase</keyword>
<evidence type="ECO:0000256" key="7">
    <source>
        <dbReference type="ARBA" id="ARBA00022692"/>
    </source>
</evidence>
<evidence type="ECO:0000256" key="10">
    <source>
        <dbReference type="ARBA" id="ARBA00022741"/>
    </source>
</evidence>
<evidence type="ECO:0000256" key="17">
    <source>
        <dbReference type="ARBA" id="ARBA00047899"/>
    </source>
</evidence>
<comment type="caution">
    <text evidence="23">The sequence shown here is derived from an EMBL/GenBank/DDBJ whole genome shotgun (WGS) entry which is preliminary data.</text>
</comment>
<keyword evidence="24" id="KW-1185">Reference proteome</keyword>
<dbReference type="PANTHER" id="PTHR48056">
    <property type="entry name" value="LRR RECEPTOR-LIKE SERINE/THREONINE-PROTEIN KINASE-RELATED"/>
    <property type="match status" value="1"/>
</dbReference>
<keyword evidence="11" id="KW-0418">Kinase</keyword>
<evidence type="ECO:0000259" key="22">
    <source>
        <dbReference type="PROSITE" id="PS50011"/>
    </source>
</evidence>
<dbReference type="InterPro" id="IPR011009">
    <property type="entry name" value="Kinase-like_dom_sf"/>
</dbReference>
<comment type="catalytic activity">
    <reaction evidence="17">
        <text>L-threonyl-[protein] + ATP = O-phospho-L-threonyl-[protein] + ADP + H(+)</text>
        <dbReference type="Rhea" id="RHEA:46608"/>
        <dbReference type="Rhea" id="RHEA-COMP:11060"/>
        <dbReference type="Rhea" id="RHEA-COMP:11605"/>
        <dbReference type="ChEBI" id="CHEBI:15378"/>
        <dbReference type="ChEBI" id="CHEBI:30013"/>
        <dbReference type="ChEBI" id="CHEBI:30616"/>
        <dbReference type="ChEBI" id="CHEBI:61977"/>
        <dbReference type="ChEBI" id="CHEBI:456216"/>
        <dbReference type="EC" id="2.7.11.1"/>
    </reaction>
</comment>
<dbReference type="SUPFAM" id="SSF52058">
    <property type="entry name" value="L domain-like"/>
    <property type="match status" value="1"/>
</dbReference>
<dbReference type="Pfam" id="PF00069">
    <property type="entry name" value="Pkinase"/>
    <property type="match status" value="1"/>
</dbReference>
<dbReference type="GO" id="GO:0016020">
    <property type="term" value="C:membrane"/>
    <property type="evidence" value="ECO:0007669"/>
    <property type="project" value="UniProtKB-SubCell"/>
</dbReference>
<dbReference type="PROSITE" id="PS50011">
    <property type="entry name" value="PROTEIN_KINASE_DOM"/>
    <property type="match status" value="1"/>
</dbReference>
<evidence type="ECO:0000256" key="15">
    <source>
        <dbReference type="ARBA" id="ARBA00023170"/>
    </source>
</evidence>
<keyword evidence="12 19" id="KW-0067">ATP-binding</keyword>
<dbReference type="Gene3D" id="3.80.10.10">
    <property type="entry name" value="Ribonuclease Inhibitor"/>
    <property type="match status" value="3"/>
</dbReference>
<dbReference type="SMART" id="SM00220">
    <property type="entry name" value="S_TKc"/>
    <property type="match status" value="1"/>
</dbReference>
<dbReference type="InterPro" id="IPR017441">
    <property type="entry name" value="Protein_kinase_ATP_BS"/>
</dbReference>
<dbReference type="GO" id="GO:0004674">
    <property type="term" value="F:protein serine/threonine kinase activity"/>
    <property type="evidence" value="ECO:0007669"/>
    <property type="project" value="UniProtKB-KW"/>
</dbReference>
<dbReference type="GO" id="GO:0001653">
    <property type="term" value="F:peptide receptor activity"/>
    <property type="evidence" value="ECO:0007669"/>
    <property type="project" value="UniProtKB-ARBA"/>
</dbReference>
<keyword evidence="9" id="KW-0677">Repeat</keyword>
<gene>
    <name evidence="23" type="ORF">RHSIM_Rhsim06G0067800</name>
</gene>
<dbReference type="SUPFAM" id="SSF56112">
    <property type="entry name" value="Protein kinase-like (PK-like)"/>
    <property type="match status" value="1"/>
</dbReference>
<dbReference type="InterPro" id="IPR008271">
    <property type="entry name" value="Ser/Thr_kinase_AS"/>
</dbReference>
<name>A0A834GSM0_RHOSS</name>
<feature type="chain" id="PRO_5032706667" description="non-specific serine/threonine protein kinase" evidence="21">
    <location>
        <begin position="30"/>
        <end position="989"/>
    </location>
</feature>
<dbReference type="AlphaFoldDB" id="A0A834GSM0"/>